<name>A0A8J7G258_9BACL</name>
<comment type="caution">
    <text evidence="1">The sequence shown here is derived from an EMBL/GenBank/DDBJ whole genome shotgun (WGS) entry which is preliminary data.</text>
</comment>
<organism evidence="1 2">
    <name type="scientific">Savagea serpentis</name>
    <dbReference type="NCBI Taxonomy" id="2785297"/>
    <lineage>
        <taxon>Bacteria</taxon>
        <taxon>Bacillati</taxon>
        <taxon>Bacillota</taxon>
        <taxon>Bacilli</taxon>
        <taxon>Bacillales</taxon>
        <taxon>Caryophanaceae</taxon>
        <taxon>Savagea</taxon>
    </lineage>
</organism>
<sequence length="45" mass="5120">MEIIESIETISIDDIQLNRMCGIPIDYAMEASIQTAEPFVRMAFI</sequence>
<evidence type="ECO:0000313" key="2">
    <source>
        <dbReference type="Proteomes" id="UP000622653"/>
    </source>
</evidence>
<dbReference type="AlphaFoldDB" id="A0A8J7G258"/>
<protein>
    <submittedName>
        <fullName evidence="1">Uncharacterized protein</fullName>
    </submittedName>
</protein>
<reference evidence="1" key="1">
    <citation type="submission" date="2020-11" db="EMBL/GenBank/DDBJ databases">
        <title>Multidrug resistant novel bacterium Savagea serpentis sp. nov., isolated from the scats of a vine snake (Ahaetulla nasuta).</title>
        <authorList>
            <person name="Venkata Ramana V."/>
            <person name="Vikas Patil S."/>
            <person name="Yogita Lugani V."/>
        </authorList>
    </citation>
    <scope>NUCLEOTIDE SEQUENCE</scope>
    <source>
        <strain evidence="1">SN6</strain>
    </source>
</reference>
<gene>
    <name evidence="1" type="ORF">IRY55_02955</name>
</gene>
<keyword evidence="2" id="KW-1185">Reference proteome</keyword>
<dbReference type="RefSeq" id="WP_194561760.1">
    <property type="nucleotide sequence ID" value="NZ_JADKPV010000001.1"/>
</dbReference>
<accession>A0A8J7G258</accession>
<proteinExistence type="predicted"/>
<dbReference type="Proteomes" id="UP000622653">
    <property type="component" value="Unassembled WGS sequence"/>
</dbReference>
<evidence type="ECO:0000313" key="1">
    <source>
        <dbReference type="EMBL" id="MBF4500312.1"/>
    </source>
</evidence>
<dbReference type="EMBL" id="JADKPV010000001">
    <property type="protein sequence ID" value="MBF4500312.1"/>
    <property type="molecule type" value="Genomic_DNA"/>
</dbReference>